<dbReference type="PATRIC" id="fig|46224.3.peg.1558"/>
<keyword evidence="2" id="KW-1185">Reference proteome</keyword>
<evidence type="ECO:0000313" key="1">
    <source>
        <dbReference type="EMBL" id="KYC85940.1"/>
    </source>
</evidence>
<name>A0A150KKA9_9BACI</name>
<evidence type="ECO:0000313" key="2">
    <source>
        <dbReference type="Proteomes" id="UP000075666"/>
    </source>
</evidence>
<gene>
    <name evidence="1" type="ORF">B4102_4094</name>
</gene>
<dbReference type="Proteomes" id="UP000075666">
    <property type="component" value="Unassembled WGS sequence"/>
</dbReference>
<organism evidence="1 2">
    <name type="scientific">Heyndrickxia sporothermodurans</name>
    <dbReference type="NCBI Taxonomy" id="46224"/>
    <lineage>
        <taxon>Bacteria</taxon>
        <taxon>Bacillati</taxon>
        <taxon>Bacillota</taxon>
        <taxon>Bacilli</taxon>
        <taxon>Bacillales</taxon>
        <taxon>Bacillaceae</taxon>
        <taxon>Heyndrickxia</taxon>
    </lineage>
</organism>
<dbReference type="AlphaFoldDB" id="A0A150KKA9"/>
<proteinExistence type="predicted"/>
<reference evidence="1 2" key="1">
    <citation type="submission" date="2016-01" db="EMBL/GenBank/DDBJ databases">
        <title>Genome Sequences of Twelve Sporeforming Bacillus Species Isolated from Foods.</title>
        <authorList>
            <person name="Berendsen E.M."/>
            <person name="Wells-Bennik M.H."/>
            <person name="Krawcyk A.O."/>
            <person name="De Jong A."/>
            <person name="Holsappel S."/>
            <person name="Eijlander R.T."/>
            <person name="Kuipers O.P."/>
        </authorList>
    </citation>
    <scope>NUCLEOTIDE SEQUENCE [LARGE SCALE GENOMIC DNA]</scope>
    <source>
        <strain evidence="1 2">B4102</strain>
    </source>
</reference>
<comment type="caution">
    <text evidence="1">The sequence shown here is derived from an EMBL/GenBank/DDBJ whole genome shotgun (WGS) entry which is preliminary data.</text>
</comment>
<sequence length="53" mass="6414">MNPCFSFLLGNRGKEKLEKRTKERSRNHRKLRYGLNTELLYNQKKILGINDYE</sequence>
<accession>A0A150KKA9</accession>
<dbReference type="EMBL" id="LQYN01000158">
    <property type="protein sequence ID" value="KYC85940.1"/>
    <property type="molecule type" value="Genomic_DNA"/>
</dbReference>
<protein>
    <submittedName>
        <fullName evidence="1">Uncharacterized protein</fullName>
    </submittedName>
</protein>